<reference evidence="3 4" key="1">
    <citation type="submission" date="2024-06" db="EMBL/GenBank/DDBJ databases">
        <title>The draft genome of Grus japonensis, version 3.</title>
        <authorList>
            <person name="Nabeshima K."/>
            <person name="Suzuki S."/>
            <person name="Onuma M."/>
        </authorList>
    </citation>
    <scope>NUCLEOTIDE SEQUENCE [LARGE SCALE GENOMIC DNA]</scope>
    <source>
        <strain evidence="3 4">451A</strain>
    </source>
</reference>
<sequence>MGDLVTWNMEKAEVLNDIFAPVFNNKGSSHTAQVTEGKGRDWENEEPPTVGEDQVQEDLRNLKAYKSMRPDEMHPRVLRGMKGKKEDPGNDTLTNLISVPGKIIEQILLETMLRHTENKEVIGESQHGFTKGKSCLTNLVAFYDGVTALVDEGRATDIIDLDLCKAFDTVPHDILVSKLERHGFDGWTTW</sequence>
<dbReference type="PANTHER" id="PTHR33332">
    <property type="entry name" value="REVERSE TRANSCRIPTASE DOMAIN-CONTAINING PROTEIN"/>
    <property type="match status" value="1"/>
</dbReference>
<evidence type="ECO:0000259" key="2">
    <source>
        <dbReference type="Pfam" id="PF00078"/>
    </source>
</evidence>
<organism evidence="3 4">
    <name type="scientific">Grus japonensis</name>
    <name type="common">Japanese crane</name>
    <name type="synonym">Red-crowned crane</name>
    <dbReference type="NCBI Taxonomy" id="30415"/>
    <lineage>
        <taxon>Eukaryota</taxon>
        <taxon>Metazoa</taxon>
        <taxon>Chordata</taxon>
        <taxon>Craniata</taxon>
        <taxon>Vertebrata</taxon>
        <taxon>Euteleostomi</taxon>
        <taxon>Archelosauria</taxon>
        <taxon>Archosauria</taxon>
        <taxon>Dinosauria</taxon>
        <taxon>Saurischia</taxon>
        <taxon>Theropoda</taxon>
        <taxon>Coelurosauria</taxon>
        <taxon>Aves</taxon>
        <taxon>Neognathae</taxon>
        <taxon>Neoaves</taxon>
        <taxon>Gruiformes</taxon>
        <taxon>Gruidae</taxon>
        <taxon>Grus</taxon>
    </lineage>
</organism>
<accession>A0ABC9XZK5</accession>
<dbReference type="Pfam" id="PF00078">
    <property type="entry name" value="RVT_1"/>
    <property type="match status" value="1"/>
</dbReference>
<feature type="region of interest" description="Disordered" evidence="1">
    <location>
        <begin position="29"/>
        <end position="51"/>
    </location>
</feature>
<feature type="domain" description="Reverse transcriptase" evidence="2">
    <location>
        <begin position="85"/>
        <end position="186"/>
    </location>
</feature>
<gene>
    <name evidence="3" type="ORF">GRJ2_002776700</name>
</gene>
<evidence type="ECO:0000256" key="1">
    <source>
        <dbReference type="SAM" id="MobiDB-lite"/>
    </source>
</evidence>
<comment type="caution">
    <text evidence="3">The sequence shown here is derived from an EMBL/GenBank/DDBJ whole genome shotgun (WGS) entry which is preliminary data.</text>
</comment>
<name>A0ABC9XZK5_GRUJA</name>
<dbReference type="Proteomes" id="UP001623348">
    <property type="component" value="Unassembled WGS sequence"/>
</dbReference>
<dbReference type="EMBL" id="BAAFJT010000040">
    <property type="protein sequence ID" value="GAB0203111.1"/>
    <property type="molecule type" value="Genomic_DNA"/>
</dbReference>
<keyword evidence="4" id="KW-1185">Reference proteome</keyword>
<protein>
    <submittedName>
        <fullName evidence="3">Mitochondrial enolase superfamily member 1</fullName>
    </submittedName>
</protein>
<proteinExistence type="predicted"/>
<evidence type="ECO:0000313" key="3">
    <source>
        <dbReference type="EMBL" id="GAB0203111.1"/>
    </source>
</evidence>
<dbReference type="AlphaFoldDB" id="A0ABC9XZK5"/>
<dbReference type="InterPro" id="IPR000477">
    <property type="entry name" value="RT_dom"/>
</dbReference>
<evidence type="ECO:0000313" key="4">
    <source>
        <dbReference type="Proteomes" id="UP001623348"/>
    </source>
</evidence>